<evidence type="ECO:0000313" key="6">
    <source>
        <dbReference type="Proteomes" id="UP000324897"/>
    </source>
</evidence>
<evidence type="ECO:0000256" key="4">
    <source>
        <dbReference type="SAM" id="MobiDB-lite"/>
    </source>
</evidence>
<gene>
    <name evidence="5" type="ORF">EJB05_58074</name>
</gene>
<dbReference type="PANTHER" id="PTHR31642:SF160">
    <property type="entry name" value="HXXXD-TYPE ACYL-TRANSFERASE FAMILY PROTEIN"/>
    <property type="match status" value="1"/>
</dbReference>
<dbReference type="Gramene" id="TVT96717">
    <property type="protein sequence ID" value="TVT96717"/>
    <property type="gene ID" value="EJB05_58074"/>
</dbReference>
<dbReference type="InterPro" id="IPR050317">
    <property type="entry name" value="Plant_Fungal_Acyltransferase"/>
</dbReference>
<evidence type="ECO:0000256" key="2">
    <source>
        <dbReference type="ARBA" id="ARBA00022679"/>
    </source>
</evidence>
<dbReference type="Gene3D" id="3.30.559.10">
    <property type="entry name" value="Chloramphenicol acetyltransferase-like domain"/>
    <property type="match status" value="2"/>
</dbReference>
<evidence type="ECO:0000256" key="3">
    <source>
        <dbReference type="ARBA" id="ARBA00023315"/>
    </source>
</evidence>
<dbReference type="PANTHER" id="PTHR31642">
    <property type="entry name" value="TRICHOTHECENE 3-O-ACETYLTRANSFERASE"/>
    <property type="match status" value="1"/>
</dbReference>
<dbReference type="EMBL" id="RWGY01001135">
    <property type="protein sequence ID" value="TVT96717.1"/>
    <property type="molecule type" value="Genomic_DNA"/>
</dbReference>
<dbReference type="GO" id="GO:0016747">
    <property type="term" value="F:acyltransferase activity, transferring groups other than amino-acyl groups"/>
    <property type="evidence" value="ECO:0007669"/>
    <property type="project" value="TreeGrafter"/>
</dbReference>
<feature type="region of interest" description="Disordered" evidence="4">
    <location>
        <begin position="1"/>
        <end position="50"/>
    </location>
</feature>
<sequence>MAARSTTTRDDEIRGSRIRGSRTRGNPRLRDPRQPHLQRPTTARSMATHGRKITADHGRTEIDDGNLHGCDSFKESDSWHWSNLARYDHVSPALNTYDTWARPSLCRLRLPYDDDAVALSVQLVSFACGGFSVLWSSGHVVADGCTTSMLIDTWSGRPRRRPLPRPLRFPASLAAVVRTGPSFGDAYTPDTPERQVNVLTNQSFVEPLLDGGTRRRAATRPASREGSFGRRRRRAMRMEVVSAFLWKALTGVVGSSDASCRMGFAVGEASVEAIRRSPPPDVASLVREAVAATANAEHFQELVNWLEDHKAQRYIEAATVALGSPTLTVTWMASFQPDTDFGFGRAALAMTKVIRGRECSGYIAVTALPGDNADLLVNAFLWPRLTAVLESVGHRTLKPVTAEYLGFFAKKITNSFCTTDVTGKDLMAEKPTNTK</sequence>
<comment type="caution">
    <text evidence="5">The sequence shown here is derived from an EMBL/GenBank/DDBJ whole genome shotgun (WGS) entry which is preliminary data.</text>
</comment>
<accession>A0A5J9SBR8</accession>
<keyword evidence="2" id="KW-0808">Transferase</keyword>
<feature type="non-terminal residue" evidence="5">
    <location>
        <position position="1"/>
    </location>
</feature>
<evidence type="ECO:0000256" key="1">
    <source>
        <dbReference type="ARBA" id="ARBA00009861"/>
    </source>
</evidence>
<protein>
    <submittedName>
        <fullName evidence="5">Uncharacterized protein</fullName>
    </submittedName>
</protein>
<keyword evidence="6" id="KW-1185">Reference proteome</keyword>
<comment type="similarity">
    <text evidence="1">Belongs to the plant acyltransferase family.</text>
</comment>
<dbReference type="Pfam" id="PF02458">
    <property type="entry name" value="Transferase"/>
    <property type="match status" value="1"/>
</dbReference>
<dbReference type="Proteomes" id="UP000324897">
    <property type="component" value="Unassembled WGS sequence"/>
</dbReference>
<name>A0A5J9SBR8_9POAL</name>
<keyword evidence="3" id="KW-0012">Acyltransferase</keyword>
<feature type="compositionally biased region" description="Basic residues" evidence="4">
    <location>
        <begin position="16"/>
        <end position="27"/>
    </location>
</feature>
<reference evidence="5 6" key="1">
    <citation type="journal article" date="2019" name="Sci. Rep.">
        <title>A high-quality genome of Eragrostis curvula grass provides insights into Poaceae evolution and supports new strategies to enhance forage quality.</title>
        <authorList>
            <person name="Carballo J."/>
            <person name="Santos B.A.C.M."/>
            <person name="Zappacosta D."/>
            <person name="Garbus I."/>
            <person name="Selva J.P."/>
            <person name="Gallo C.A."/>
            <person name="Diaz A."/>
            <person name="Albertini E."/>
            <person name="Caccamo M."/>
            <person name="Echenique V."/>
        </authorList>
    </citation>
    <scope>NUCLEOTIDE SEQUENCE [LARGE SCALE GENOMIC DNA]</scope>
    <source>
        <strain evidence="6">cv. Victoria</strain>
        <tissue evidence="5">Leaf</tissue>
    </source>
</reference>
<dbReference type="InterPro" id="IPR023213">
    <property type="entry name" value="CAT-like_dom_sf"/>
</dbReference>
<evidence type="ECO:0000313" key="5">
    <source>
        <dbReference type="EMBL" id="TVT96717.1"/>
    </source>
</evidence>
<dbReference type="AlphaFoldDB" id="A0A5J9SBR8"/>
<proteinExistence type="inferred from homology"/>
<organism evidence="5 6">
    <name type="scientific">Eragrostis curvula</name>
    <name type="common">weeping love grass</name>
    <dbReference type="NCBI Taxonomy" id="38414"/>
    <lineage>
        <taxon>Eukaryota</taxon>
        <taxon>Viridiplantae</taxon>
        <taxon>Streptophyta</taxon>
        <taxon>Embryophyta</taxon>
        <taxon>Tracheophyta</taxon>
        <taxon>Spermatophyta</taxon>
        <taxon>Magnoliopsida</taxon>
        <taxon>Liliopsida</taxon>
        <taxon>Poales</taxon>
        <taxon>Poaceae</taxon>
        <taxon>PACMAD clade</taxon>
        <taxon>Chloridoideae</taxon>
        <taxon>Eragrostideae</taxon>
        <taxon>Eragrostidinae</taxon>
        <taxon>Eragrostis</taxon>
    </lineage>
</organism>
<dbReference type="OrthoDB" id="1862401at2759"/>